<keyword evidence="1" id="KW-1133">Transmembrane helix</keyword>
<dbReference type="EMBL" id="MINN01000106">
    <property type="protein sequence ID" value="OIU70510.1"/>
    <property type="molecule type" value="Genomic_DNA"/>
</dbReference>
<reference evidence="2 3" key="1">
    <citation type="submission" date="2016-09" db="EMBL/GenBank/DDBJ databases">
        <title>Bacillus aquimaris SAMM genome sequence reveals colonization and biosurfactant production capacities.</title>
        <authorList>
            <person name="Waghmode S.R."/>
            <person name="Suryavanshi M.V."/>
        </authorList>
    </citation>
    <scope>NUCLEOTIDE SEQUENCE [LARGE SCALE GENOMIC DNA]</scope>
    <source>
        <strain evidence="2 3">SAMM</strain>
    </source>
</reference>
<sequence length="90" mass="9971">MTPLSIVFACVTVNIIGAYIYLKLKGKTKRPRLYFGLITVFTGVLLSLFDWAFPAEPGIAGVANTIHALVAALSIAWIPVWMRKSIYSRK</sequence>
<keyword evidence="3" id="KW-1185">Reference proteome</keyword>
<proteinExistence type="predicted"/>
<feature type="transmembrane region" description="Helical" evidence="1">
    <location>
        <begin position="34"/>
        <end position="53"/>
    </location>
</feature>
<feature type="transmembrane region" description="Helical" evidence="1">
    <location>
        <begin position="59"/>
        <end position="82"/>
    </location>
</feature>
<accession>A0A1J6VXG6</accession>
<evidence type="ECO:0000313" key="2">
    <source>
        <dbReference type="EMBL" id="OIU70510.1"/>
    </source>
</evidence>
<evidence type="ECO:0000313" key="3">
    <source>
        <dbReference type="Proteomes" id="UP000182062"/>
    </source>
</evidence>
<dbReference type="AlphaFoldDB" id="A0A1J6VXG6"/>
<protein>
    <submittedName>
        <fullName evidence="2">Uncharacterized protein</fullName>
    </submittedName>
</protein>
<gene>
    <name evidence="2" type="ORF">BHE18_12450</name>
</gene>
<name>A0A1J6VXG6_9BACI</name>
<evidence type="ECO:0000256" key="1">
    <source>
        <dbReference type="SAM" id="Phobius"/>
    </source>
</evidence>
<feature type="transmembrane region" description="Helical" evidence="1">
    <location>
        <begin position="6"/>
        <end position="22"/>
    </location>
</feature>
<keyword evidence="1" id="KW-0472">Membrane</keyword>
<organism evidence="2 3">
    <name type="scientific">Rossellomorea aquimaris</name>
    <dbReference type="NCBI Taxonomy" id="189382"/>
    <lineage>
        <taxon>Bacteria</taxon>
        <taxon>Bacillati</taxon>
        <taxon>Bacillota</taxon>
        <taxon>Bacilli</taxon>
        <taxon>Bacillales</taxon>
        <taxon>Bacillaceae</taxon>
        <taxon>Rossellomorea</taxon>
    </lineage>
</organism>
<keyword evidence="1" id="KW-0812">Transmembrane</keyword>
<dbReference type="Proteomes" id="UP000182062">
    <property type="component" value="Unassembled WGS sequence"/>
</dbReference>
<comment type="caution">
    <text evidence="2">The sequence shown here is derived from an EMBL/GenBank/DDBJ whole genome shotgun (WGS) entry which is preliminary data.</text>
</comment>